<protein>
    <submittedName>
        <fullName evidence="3">SufE family protein</fullName>
    </submittedName>
</protein>
<comment type="similarity">
    <text evidence="1">Belongs to the SufE family.</text>
</comment>
<dbReference type="SUPFAM" id="SSF82649">
    <property type="entry name" value="SufE/NifU"/>
    <property type="match status" value="1"/>
</dbReference>
<gene>
    <name evidence="3" type="ORF">ACFSE6_14215</name>
</gene>
<dbReference type="Gene3D" id="3.90.1010.10">
    <property type="match status" value="1"/>
</dbReference>
<dbReference type="Proteomes" id="UP001597277">
    <property type="component" value="Unassembled WGS sequence"/>
</dbReference>
<dbReference type="RefSeq" id="WP_388008396.1">
    <property type="nucleotide sequence ID" value="NZ_JBHUEE010000007.1"/>
</dbReference>
<dbReference type="Pfam" id="PF02657">
    <property type="entry name" value="SufE"/>
    <property type="match status" value="1"/>
</dbReference>
<name>A0ABW4L5Y2_9MICO</name>
<evidence type="ECO:0000313" key="4">
    <source>
        <dbReference type="Proteomes" id="UP001597277"/>
    </source>
</evidence>
<dbReference type="EMBL" id="JBHUEE010000007">
    <property type="protein sequence ID" value="MFD1718998.1"/>
    <property type="molecule type" value="Genomic_DNA"/>
</dbReference>
<evidence type="ECO:0000313" key="3">
    <source>
        <dbReference type="EMBL" id="MFD1718998.1"/>
    </source>
</evidence>
<dbReference type="InterPro" id="IPR003808">
    <property type="entry name" value="Fe-S_metab-assoc_dom"/>
</dbReference>
<keyword evidence="4" id="KW-1185">Reference proteome</keyword>
<sequence>MTAATTEGLPEGFAAIVEDFNAVPEPERLQMLLDFSRGLPALPERYAEHPELLEPVPECQSPIFVVAEVTGTGQDARVDLFFSAPEEAPTTRGFAGILHDGLDGLTAGEVLAVPADVSDRLGLSRAVSPLRLRGMAGMLGRIKRQVQEKSAA</sequence>
<accession>A0ABW4L5Y2</accession>
<dbReference type="PANTHER" id="PTHR43597">
    <property type="entry name" value="SULFUR ACCEPTOR PROTEIN CSDE"/>
    <property type="match status" value="1"/>
</dbReference>
<evidence type="ECO:0000259" key="2">
    <source>
        <dbReference type="Pfam" id="PF02657"/>
    </source>
</evidence>
<evidence type="ECO:0000256" key="1">
    <source>
        <dbReference type="ARBA" id="ARBA00010282"/>
    </source>
</evidence>
<proteinExistence type="inferred from homology"/>
<organism evidence="3 4">
    <name type="scientific">Georgenia deserti</name>
    <dbReference type="NCBI Taxonomy" id="2093781"/>
    <lineage>
        <taxon>Bacteria</taxon>
        <taxon>Bacillati</taxon>
        <taxon>Actinomycetota</taxon>
        <taxon>Actinomycetes</taxon>
        <taxon>Micrococcales</taxon>
        <taxon>Bogoriellaceae</taxon>
        <taxon>Georgenia</taxon>
    </lineage>
</organism>
<feature type="domain" description="Fe-S metabolism associated" evidence="2">
    <location>
        <begin position="18"/>
        <end position="145"/>
    </location>
</feature>
<comment type="caution">
    <text evidence="3">The sequence shown here is derived from an EMBL/GenBank/DDBJ whole genome shotgun (WGS) entry which is preliminary data.</text>
</comment>
<dbReference type="PANTHER" id="PTHR43597:SF5">
    <property type="entry name" value="SUFE-LIKE PROTEIN 2, CHLOROPLASTIC"/>
    <property type="match status" value="1"/>
</dbReference>
<reference evidence="4" key="1">
    <citation type="journal article" date="2019" name="Int. J. Syst. Evol. Microbiol.">
        <title>The Global Catalogue of Microorganisms (GCM) 10K type strain sequencing project: providing services to taxonomists for standard genome sequencing and annotation.</title>
        <authorList>
            <consortium name="The Broad Institute Genomics Platform"/>
            <consortium name="The Broad Institute Genome Sequencing Center for Infectious Disease"/>
            <person name="Wu L."/>
            <person name="Ma J."/>
        </authorList>
    </citation>
    <scope>NUCLEOTIDE SEQUENCE [LARGE SCALE GENOMIC DNA]</scope>
    <source>
        <strain evidence="4">JCM 17130</strain>
    </source>
</reference>